<evidence type="ECO:0000259" key="8">
    <source>
        <dbReference type="Pfam" id="PF07282"/>
    </source>
</evidence>
<dbReference type="PANTHER" id="PTHR30405">
    <property type="entry name" value="TRANSPOSASE"/>
    <property type="match status" value="1"/>
</dbReference>
<evidence type="ECO:0000256" key="3">
    <source>
        <dbReference type="ARBA" id="ARBA00022578"/>
    </source>
</evidence>
<keyword evidence="5" id="KW-0233">DNA recombination</keyword>
<dbReference type="Proteomes" id="UP000503399">
    <property type="component" value="Chromosome"/>
</dbReference>
<sequence length="234" mass="25967">MVDREPGAPRRPEAVVGVDAGLRHLAVLSTGEKVPNPRPLKQVLRKLSRLNRELARRKPGSRSREEARQKLARLHAHMAHIRWDAWHKLTTRLTRTYGTIVVERLNVAEMLRNRRLSRAMADSAMAELRRLLAYKTTWYGSRLVEADPFYPSSKRCSDCGAVKDTLPLGERTCRCDACGLVLDRDANAARNLAALAAAVAGSGPETRNARGRNRSPAVRRAIPEGAGSRQGARP</sequence>
<keyword evidence="10" id="KW-1185">Reference proteome</keyword>
<evidence type="ECO:0000313" key="9">
    <source>
        <dbReference type="EMBL" id="CAB1128612.1"/>
    </source>
</evidence>
<feature type="domain" description="Cas12f1-like TNB" evidence="8">
    <location>
        <begin position="127"/>
        <end position="192"/>
    </location>
</feature>
<evidence type="ECO:0008006" key="11">
    <source>
        <dbReference type="Google" id="ProtNLM"/>
    </source>
</evidence>
<dbReference type="AlphaFoldDB" id="A0A6F8ZG88"/>
<evidence type="ECO:0000313" key="10">
    <source>
        <dbReference type="Proteomes" id="UP000503399"/>
    </source>
</evidence>
<evidence type="ECO:0000256" key="6">
    <source>
        <dbReference type="SAM" id="MobiDB-lite"/>
    </source>
</evidence>
<protein>
    <recommendedName>
        <fullName evidence="11">Transposase</fullName>
    </recommendedName>
</protein>
<dbReference type="InterPro" id="IPR010095">
    <property type="entry name" value="Cas12f1-like_TNB"/>
</dbReference>
<dbReference type="Pfam" id="PF01385">
    <property type="entry name" value="OrfB_IS605"/>
    <property type="match status" value="1"/>
</dbReference>
<feature type="region of interest" description="Disordered" evidence="6">
    <location>
        <begin position="202"/>
        <end position="234"/>
    </location>
</feature>
<feature type="domain" description="Probable transposase IS891/IS1136/IS1341" evidence="7">
    <location>
        <begin position="8"/>
        <end position="113"/>
    </location>
</feature>
<evidence type="ECO:0000256" key="4">
    <source>
        <dbReference type="ARBA" id="ARBA00023125"/>
    </source>
</evidence>
<evidence type="ECO:0000256" key="5">
    <source>
        <dbReference type="ARBA" id="ARBA00023172"/>
    </source>
</evidence>
<dbReference type="GO" id="GO:0006310">
    <property type="term" value="P:DNA recombination"/>
    <property type="evidence" value="ECO:0007669"/>
    <property type="project" value="UniProtKB-KW"/>
</dbReference>
<dbReference type="NCBIfam" id="TIGR01766">
    <property type="entry name" value="IS200/IS605 family accessory protein TnpB-like domain"/>
    <property type="match status" value="1"/>
</dbReference>
<accession>A0A6F8ZG88</accession>
<name>A0A6F8ZG88_9FIRM</name>
<evidence type="ECO:0000259" key="7">
    <source>
        <dbReference type="Pfam" id="PF01385"/>
    </source>
</evidence>
<dbReference type="NCBIfam" id="NF040570">
    <property type="entry name" value="guided_TnpB"/>
    <property type="match status" value="1"/>
</dbReference>
<dbReference type="KEGG" id="hfv:R50_1106"/>
<comment type="similarity">
    <text evidence="1">In the C-terminal section; belongs to the transposase 35 family.</text>
</comment>
<dbReference type="GO" id="GO:0032196">
    <property type="term" value="P:transposition"/>
    <property type="evidence" value="ECO:0007669"/>
    <property type="project" value="UniProtKB-KW"/>
</dbReference>
<dbReference type="Pfam" id="PF07282">
    <property type="entry name" value="Cas12f1-like_TNB"/>
    <property type="match status" value="1"/>
</dbReference>
<keyword evidence="3" id="KW-0815">Transposition</keyword>
<gene>
    <name evidence="9" type="ORF">R50_1106</name>
</gene>
<dbReference type="PANTHER" id="PTHR30405:SF11">
    <property type="entry name" value="RNA-GUIDED DNA ENDONUCLEASE RV2885C-RELATED"/>
    <property type="match status" value="1"/>
</dbReference>
<proteinExistence type="inferred from homology"/>
<keyword evidence="4" id="KW-0238">DNA-binding</keyword>
<evidence type="ECO:0000256" key="1">
    <source>
        <dbReference type="ARBA" id="ARBA00008761"/>
    </source>
</evidence>
<dbReference type="InterPro" id="IPR051399">
    <property type="entry name" value="RNA-guided_DNA_endo/Transpos"/>
</dbReference>
<dbReference type="GO" id="GO:0003677">
    <property type="term" value="F:DNA binding"/>
    <property type="evidence" value="ECO:0007669"/>
    <property type="project" value="UniProtKB-KW"/>
</dbReference>
<evidence type="ECO:0000256" key="2">
    <source>
        <dbReference type="ARBA" id="ARBA00011044"/>
    </source>
</evidence>
<organism evidence="9 10">
    <name type="scientific">Candidatus Hydrogenisulfobacillus filiaventi</name>
    <dbReference type="NCBI Taxonomy" id="2707344"/>
    <lineage>
        <taxon>Bacteria</taxon>
        <taxon>Bacillati</taxon>
        <taxon>Bacillota</taxon>
        <taxon>Clostridia</taxon>
        <taxon>Eubacteriales</taxon>
        <taxon>Clostridiales Family XVII. Incertae Sedis</taxon>
        <taxon>Candidatus Hydrogenisulfobacillus</taxon>
    </lineage>
</organism>
<dbReference type="InterPro" id="IPR001959">
    <property type="entry name" value="Transposase"/>
</dbReference>
<comment type="similarity">
    <text evidence="2">In the N-terminal section; belongs to the transposase 2 family.</text>
</comment>
<reference evidence="9 10" key="1">
    <citation type="submission" date="2020-02" db="EMBL/GenBank/DDBJ databases">
        <authorList>
            <person name="Hogendoorn C."/>
        </authorList>
    </citation>
    <scope>NUCLEOTIDE SEQUENCE [LARGE SCALE GENOMIC DNA]</scope>
    <source>
        <strain evidence="9">R501</strain>
    </source>
</reference>
<dbReference type="EMBL" id="LR778114">
    <property type="protein sequence ID" value="CAB1128612.1"/>
    <property type="molecule type" value="Genomic_DNA"/>
</dbReference>